<dbReference type="EMBL" id="CAJFDI010000005">
    <property type="protein sequence ID" value="CAD5232266.1"/>
    <property type="molecule type" value="Genomic_DNA"/>
</dbReference>
<dbReference type="GO" id="GO:0030488">
    <property type="term" value="P:tRNA methylation"/>
    <property type="evidence" value="ECO:0007669"/>
    <property type="project" value="UniProtKB-UniRule"/>
</dbReference>
<reference evidence="11" key="1">
    <citation type="submission" date="2020-09" db="EMBL/GenBank/DDBJ databases">
        <authorList>
            <person name="Kikuchi T."/>
        </authorList>
    </citation>
    <scope>NUCLEOTIDE SEQUENCE</scope>
    <source>
        <strain evidence="11">Ka4C1</strain>
    </source>
</reference>
<comment type="caution">
    <text evidence="11">The sequence shown here is derived from an EMBL/GenBank/DDBJ whole genome shotgun (WGS) entry which is preliminary data.</text>
</comment>
<dbReference type="EMBL" id="CAJFCV020000005">
    <property type="protein sequence ID" value="CAG9124398.1"/>
    <property type="molecule type" value="Genomic_DNA"/>
</dbReference>
<keyword evidence="12" id="KW-1185">Reference proteome</keyword>
<dbReference type="PANTHER" id="PTHR21210">
    <property type="entry name" value="TRNA (URACIL-O(2)-)-METHYLTRANSFERASE-RELATED"/>
    <property type="match status" value="1"/>
</dbReference>
<evidence type="ECO:0000256" key="5">
    <source>
        <dbReference type="ARBA" id="ARBA00022603"/>
    </source>
</evidence>
<evidence type="ECO:0000256" key="8">
    <source>
        <dbReference type="ARBA" id="ARBA00022694"/>
    </source>
</evidence>
<evidence type="ECO:0000256" key="1">
    <source>
        <dbReference type="ARBA" id="ARBA00002778"/>
    </source>
</evidence>
<dbReference type="AlphaFoldDB" id="A0A7I8XGF6"/>
<evidence type="ECO:0000256" key="3">
    <source>
        <dbReference type="ARBA" id="ARBA00009056"/>
    </source>
</evidence>
<evidence type="ECO:0000256" key="2">
    <source>
        <dbReference type="ARBA" id="ARBA00004496"/>
    </source>
</evidence>
<protein>
    <recommendedName>
        <fullName evidence="10">tRNA (uracil-O(2)-)-methyltransferase</fullName>
        <ecNumber evidence="10">2.1.1.211</ecNumber>
    </recommendedName>
</protein>
<dbReference type="OrthoDB" id="10047021at2759"/>
<dbReference type="GO" id="GO:0141101">
    <property type="term" value="F:tRNA(Ser) (uridine(44)-2'-O-)-methyltransferase activity"/>
    <property type="evidence" value="ECO:0007669"/>
    <property type="project" value="UniProtKB-EC"/>
</dbReference>
<comment type="catalytic activity">
    <reaction evidence="9 10">
        <text>uridine(44) in tRNA(Ser) + S-adenosyl-L-methionine = 2'-O-methyluridine(44) in tRNA(Ser) + S-adenosyl-L-homocysteine + H(+)</text>
        <dbReference type="Rhea" id="RHEA:43100"/>
        <dbReference type="Rhea" id="RHEA-COMP:10339"/>
        <dbReference type="Rhea" id="RHEA-COMP:10340"/>
        <dbReference type="ChEBI" id="CHEBI:15378"/>
        <dbReference type="ChEBI" id="CHEBI:57856"/>
        <dbReference type="ChEBI" id="CHEBI:59789"/>
        <dbReference type="ChEBI" id="CHEBI:65315"/>
        <dbReference type="ChEBI" id="CHEBI:74478"/>
        <dbReference type="EC" id="2.1.1.211"/>
    </reaction>
</comment>
<sequence>MDLTVRKSHELIDEDVYVNVYQDIKANHGRELVKKWTERTDPQKYVFEDCGIASYLICLQRALNLEIKCFVDIGCGNGLLTYLLSIMGWNGCGIDARTRKIWGMFKERCNLIQKSLDPSEKEVSTLPVEADFLIGNHSDELTPWIPIMAARKRCNFFLLPCCPHDFYTKFSSNPANPKHGGNGIGTYGQYLNYVHSIIQRLGFDVKIDRLKISSTKKICFVGTVPSLGLAENLDAVILELLEKANKLRPTFKPIASKAEVRNCTKLDYDFKQKLSKKLAEIIISKNEGTSNNSVPLNELVPYLTEDEKTQLKSQCGGIQTFLKNFHQAFEVRKGNVKIRDWLSERSKFDKPDKKKLSKCWFDHVHPNGCPLISMNCPFRHRDEGG</sequence>
<keyword evidence="6 10" id="KW-0808">Transferase</keyword>
<gene>
    <name evidence="11" type="ORF">BXYJ_LOCUS12357</name>
</gene>
<dbReference type="SUPFAM" id="SSF53335">
    <property type="entry name" value="S-adenosyl-L-methionine-dependent methyltransferases"/>
    <property type="match status" value="1"/>
</dbReference>
<evidence type="ECO:0000256" key="4">
    <source>
        <dbReference type="ARBA" id="ARBA00022490"/>
    </source>
</evidence>
<dbReference type="Proteomes" id="UP000659654">
    <property type="component" value="Unassembled WGS sequence"/>
</dbReference>
<dbReference type="GO" id="GO:0005737">
    <property type="term" value="C:cytoplasm"/>
    <property type="evidence" value="ECO:0007669"/>
    <property type="project" value="UniProtKB-SubCell"/>
</dbReference>
<comment type="function">
    <text evidence="1">Probable adenosyl-L-methionine (AdoMet)-dependent tRNA (uracil-O(2)-)-methyltransferase.</text>
</comment>
<proteinExistence type="inferred from homology"/>
<organism evidence="11 12">
    <name type="scientific">Bursaphelenchus xylophilus</name>
    <name type="common">Pinewood nematode worm</name>
    <name type="synonym">Aphelenchoides xylophilus</name>
    <dbReference type="NCBI Taxonomy" id="6326"/>
    <lineage>
        <taxon>Eukaryota</taxon>
        <taxon>Metazoa</taxon>
        <taxon>Ecdysozoa</taxon>
        <taxon>Nematoda</taxon>
        <taxon>Chromadorea</taxon>
        <taxon>Rhabditida</taxon>
        <taxon>Tylenchina</taxon>
        <taxon>Tylenchomorpha</taxon>
        <taxon>Aphelenchoidea</taxon>
        <taxon>Aphelenchoididae</taxon>
        <taxon>Bursaphelenchus</taxon>
    </lineage>
</organism>
<keyword evidence="4 10" id="KW-0963">Cytoplasm</keyword>
<keyword evidence="5 10" id="KW-0489">Methyltransferase</keyword>
<accession>A0A7I8XGF6</accession>
<keyword evidence="7 10" id="KW-0949">S-adenosyl-L-methionine</keyword>
<dbReference type="EC" id="2.1.1.211" evidence="10"/>
<dbReference type="PANTHER" id="PTHR21210:SF0">
    <property type="entry name" value="TRNA (URACIL-O(2)-)-METHYLTRANSFERASE-RELATED"/>
    <property type="match status" value="1"/>
</dbReference>
<dbReference type="Pfam" id="PF07757">
    <property type="entry name" value="AdoMet_MTase"/>
    <property type="match status" value="1"/>
</dbReference>
<evidence type="ECO:0000256" key="6">
    <source>
        <dbReference type="ARBA" id="ARBA00022679"/>
    </source>
</evidence>
<evidence type="ECO:0000256" key="9">
    <source>
        <dbReference type="ARBA" id="ARBA00047957"/>
    </source>
</evidence>
<name>A0A7I8XGF6_BURXY</name>
<dbReference type="InterPro" id="IPR011671">
    <property type="entry name" value="tRNA_uracil_MeTrfase"/>
</dbReference>
<evidence type="ECO:0000313" key="12">
    <source>
        <dbReference type="Proteomes" id="UP000659654"/>
    </source>
</evidence>
<comment type="function">
    <text evidence="10">Adenosyl-L-methionine (AdoMet)-dependent tRNA (uracil-O(2)-)-methyltransferase.</text>
</comment>
<evidence type="ECO:0000313" key="11">
    <source>
        <dbReference type="EMBL" id="CAD5232266.1"/>
    </source>
</evidence>
<evidence type="ECO:0000256" key="10">
    <source>
        <dbReference type="RuleBase" id="RU368004"/>
    </source>
</evidence>
<comment type="subcellular location">
    <subcellularLocation>
        <location evidence="2 10">Cytoplasm</location>
    </subcellularLocation>
</comment>
<comment type="similarity">
    <text evidence="3 10">Belongs to the TRM44 family.</text>
</comment>
<evidence type="ECO:0000256" key="7">
    <source>
        <dbReference type="ARBA" id="ARBA00022691"/>
    </source>
</evidence>
<dbReference type="InterPro" id="IPR029063">
    <property type="entry name" value="SAM-dependent_MTases_sf"/>
</dbReference>
<keyword evidence="8 10" id="KW-0819">tRNA processing</keyword>
<dbReference type="Proteomes" id="UP000582659">
    <property type="component" value="Unassembled WGS sequence"/>
</dbReference>